<feature type="region of interest" description="Disordered" evidence="1">
    <location>
        <begin position="180"/>
        <end position="200"/>
    </location>
</feature>
<feature type="compositionally biased region" description="Polar residues" evidence="1">
    <location>
        <begin position="13"/>
        <end position="28"/>
    </location>
</feature>
<accession>A0A6P4D3U8</accession>
<dbReference type="RefSeq" id="XP_015961971.1">
    <property type="nucleotide sequence ID" value="XM_016106485.2"/>
</dbReference>
<evidence type="ECO:0000256" key="1">
    <source>
        <dbReference type="SAM" id="MobiDB-lite"/>
    </source>
</evidence>
<reference evidence="4" key="2">
    <citation type="submission" date="2025-08" db="UniProtKB">
        <authorList>
            <consortium name="RefSeq"/>
        </authorList>
    </citation>
    <scope>IDENTIFICATION</scope>
    <source>
        <tissue evidence="4">Whole plant</tissue>
    </source>
</reference>
<organism evidence="3 4">
    <name type="scientific">Arachis duranensis</name>
    <name type="common">Wild peanut</name>
    <dbReference type="NCBI Taxonomy" id="130453"/>
    <lineage>
        <taxon>Eukaryota</taxon>
        <taxon>Viridiplantae</taxon>
        <taxon>Streptophyta</taxon>
        <taxon>Embryophyta</taxon>
        <taxon>Tracheophyta</taxon>
        <taxon>Spermatophyta</taxon>
        <taxon>Magnoliopsida</taxon>
        <taxon>eudicotyledons</taxon>
        <taxon>Gunneridae</taxon>
        <taxon>Pentapetalae</taxon>
        <taxon>rosids</taxon>
        <taxon>fabids</taxon>
        <taxon>Fabales</taxon>
        <taxon>Fabaceae</taxon>
        <taxon>Papilionoideae</taxon>
        <taxon>50 kb inversion clade</taxon>
        <taxon>dalbergioids sensu lato</taxon>
        <taxon>Dalbergieae</taxon>
        <taxon>Pterocarpus clade</taxon>
        <taxon>Arachis</taxon>
    </lineage>
</organism>
<feature type="compositionally biased region" description="Basic and acidic residues" evidence="1">
    <location>
        <begin position="1"/>
        <end position="12"/>
    </location>
</feature>
<feature type="transmembrane region" description="Helical" evidence="2">
    <location>
        <begin position="109"/>
        <end position="132"/>
    </location>
</feature>
<protein>
    <submittedName>
        <fullName evidence="4">Uncharacterized protein LOC107485951</fullName>
    </submittedName>
</protein>
<dbReference type="OrthoDB" id="1436624at2759"/>
<dbReference type="GeneID" id="107485951"/>
<evidence type="ECO:0000313" key="3">
    <source>
        <dbReference type="Proteomes" id="UP000515211"/>
    </source>
</evidence>
<keyword evidence="2" id="KW-0812">Transmembrane</keyword>
<keyword evidence="2" id="KW-0472">Membrane</keyword>
<dbReference type="KEGG" id="adu:107485951"/>
<gene>
    <name evidence="4" type="primary">LOC107485951</name>
</gene>
<feature type="transmembrane region" description="Helical" evidence="2">
    <location>
        <begin position="138"/>
        <end position="171"/>
    </location>
</feature>
<name>A0A6P4D3U8_ARADU</name>
<keyword evidence="3" id="KW-1185">Reference proteome</keyword>
<sequence length="200" mass="22614">MVQNHKQDHDFNQTHSSGAPMASGNNKAQQHDDTETMPEYRLKVAAQLGLCMALAVMVLIYISSCFNLFAMCTAKVNEEISLRKYTEALRNLLCPVLKLINQHVSMSKLVPLIELFSFLVIICAVTVLLLLGAKFTRIHVAMFCIWSILMLQGSDTLTIGIYLIILGLYCICWSRKKEPPNGNEKLQPKRESKSYFEMNP</sequence>
<proteinExistence type="predicted"/>
<feature type="transmembrane region" description="Helical" evidence="2">
    <location>
        <begin position="44"/>
        <end position="69"/>
    </location>
</feature>
<keyword evidence="2" id="KW-1133">Transmembrane helix</keyword>
<feature type="region of interest" description="Disordered" evidence="1">
    <location>
        <begin position="1"/>
        <end position="33"/>
    </location>
</feature>
<dbReference type="AlphaFoldDB" id="A0A6P4D3U8"/>
<reference evidence="3" key="1">
    <citation type="journal article" date="2016" name="Nat. Genet.">
        <title>The genome sequences of Arachis duranensis and Arachis ipaensis, the diploid ancestors of cultivated peanut.</title>
        <authorList>
            <person name="Bertioli D.J."/>
            <person name="Cannon S.B."/>
            <person name="Froenicke L."/>
            <person name="Huang G."/>
            <person name="Farmer A.D."/>
            <person name="Cannon E.K."/>
            <person name="Liu X."/>
            <person name="Gao D."/>
            <person name="Clevenger J."/>
            <person name="Dash S."/>
            <person name="Ren L."/>
            <person name="Moretzsohn M.C."/>
            <person name="Shirasawa K."/>
            <person name="Huang W."/>
            <person name="Vidigal B."/>
            <person name="Abernathy B."/>
            <person name="Chu Y."/>
            <person name="Niederhuth C.E."/>
            <person name="Umale P."/>
            <person name="Araujo A.C."/>
            <person name="Kozik A."/>
            <person name="Kim K.D."/>
            <person name="Burow M.D."/>
            <person name="Varshney R.K."/>
            <person name="Wang X."/>
            <person name="Zhang X."/>
            <person name="Barkley N."/>
            <person name="Guimaraes P.M."/>
            <person name="Isobe S."/>
            <person name="Guo B."/>
            <person name="Liao B."/>
            <person name="Stalker H.T."/>
            <person name="Schmitz R.J."/>
            <person name="Scheffler B.E."/>
            <person name="Leal-Bertioli S.C."/>
            <person name="Xun X."/>
            <person name="Jackson S.A."/>
            <person name="Michelmore R."/>
            <person name="Ozias-Akins P."/>
        </authorList>
    </citation>
    <scope>NUCLEOTIDE SEQUENCE [LARGE SCALE GENOMIC DNA]</scope>
    <source>
        <strain evidence="3">cv. V14167</strain>
    </source>
</reference>
<evidence type="ECO:0000256" key="2">
    <source>
        <dbReference type="SAM" id="Phobius"/>
    </source>
</evidence>
<evidence type="ECO:0000313" key="4">
    <source>
        <dbReference type="RefSeq" id="XP_015961971.1"/>
    </source>
</evidence>
<dbReference type="Proteomes" id="UP000515211">
    <property type="component" value="Chromosome 4"/>
</dbReference>